<dbReference type="OrthoDB" id="9806164at2"/>
<comment type="function">
    <text evidence="1 6">Exhibits S-adenosyl-L-methionine-dependent methyltransferase activity.</text>
</comment>
<dbReference type="InterPro" id="IPR011610">
    <property type="entry name" value="SAM_mthyl_Trfase_ML2640-like"/>
</dbReference>
<organism evidence="8 9">
    <name type="scientific">Mycolicibacterium hassiacum (strain DSM 44199 / CIP 105218 / JCM 12690 / 3849)</name>
    <name type="common">Mycobacterium hassiacum</name>
    <dbReference type="NCBI Taxonomy" id="1122247"/>
    <lineage>
        <taxon>Bacteria</taxon>
        <taxon>Bacillati</taxon>
        <taxon>Actinomycetota</taxon>
        <taxon>Actinomycetes</taxon>
        <taxon>Mycobacteriales</taxon>
        <taxon>Mycobacteriaceae</taxon>
        <taxon>Mycolicibacterium</taxon>
    </lineage>
</organism>
<feature type="region of interest" description="Disordered" evidence="7">
    <location>
        <begin position="1"/>
        <end position="70"/>
    </location>
</feature>
<dbReference type="EMBL" id="AMRA01000016">
    <property type="protein sequence ID" value="EKF25379.1"/>
    <property type="molecule type" value="Genomic_DNA"/>
</dbReference>
<evidence type="ECO:0000256" key="6">
    <source>
        <dbReference type="RuleBase" id="RU362030"/>
    </source>
</evidence>
<dbReference type="PANTHER" id="PTHR43619">
    <property type="entry name" value="S-ADENOSYL-L-METHIONINE-DEPENDENT METHYLTRANSFERASE YKTD-RELATED"/>
    <property type="match status" value="1"/>
</dbReference>
<evidence type="ECO:0000256" key="1">
    <source>
        <dbReference type="ARBA" id="ARBA00003907"/>
    </source>
</evidence>
<feature type="compositionally biased region" description="Basic residues" evidence="7">
    <location>
        <begin position="43"/>
        <end position="53"/>
    </location>
</feature>
<keyword evidence="4 8" id="KW-0808">Transferase</keyword>
<feature type="compositionally biased region" description="Low complexity" evidence="7">
    <location>
        <begin position="1"/>
        <end position="10"/>
    </location>
</feature>
<evidence type="ECO:0000256" key="4">
    <source>
        <dbReference type="ARBA" id="ARBA00022679"/>
    </source>
</evidence>
<dbReference type="InterPro" id="IPR007213">
    <property type="entry name" value="Ppm1/Ppm2/Tcmp"/>
</dbReference>
<comment type="similarity">
    <text evidence="2 6">Belongs to the UPF0677 family.</text>
</comment>
<reference evidence="8 9" key="1">
    <citation type="journal article" date="2012" name="J. Bacteriol.">
        <title>Genome sequence of Mycobacterium hassiacum DSM 44199, a rare source of heat-stable mycobacterial proteins.</title>
        <authorList>
            <person name="Tiago I."/>
            <person name="Maranha A."/>
            <person name="Mendes V."/>
            <person name="Alarico S."/>
            <person name="Moynihan P.J."/>
            <person name="Clarke A.J."/>
            <person name="Macedo-Ribeiro S."/>
            <person name="Pereira P.J."/>
            <person name="Empadinhas N."/>
        </authorList>
    </citation>
    <scope>NUCLEOTIDE SEQUENCE [LARGE SCALE GENOMIC DNA]</scope>
    <source>
        <strain evidence="9">DSM 44199 / CIP 105218 / JCM 12690 / 3849</strain>
    </source>
</reference>
<comment type="caution">
    <text evidence="8">The sequence shown here is derived from an EMBL/GenBank/DDBJ whole genome shotgun (WGS) entry which is preliminary data.</text>
</comment>
<evidence type="ECO:0000256" key="7">
    <source>
        <dbReference type="SAM" id="MobiDB-lite"/>
    </source>
</evidence>
<keyword evidence="9" id="KW-1185">Reference proteome</keyword>
<dbReference type="InterPro" id="IPR029063">
    <property type="entry name" value="SAM-dependent_MTases_sf"/>
</dbReference>
<dbReference type="GO" id="GO:0008168">
    <property type="term" value="F:methyltransferase activity"/>
    <property type="evidence" value="ECO:0007669"/>
    <property type="project" value="UniProtKB-UniRule"/>
</dbReference>
<protein>
    <recommendedName>
        <fullName evidence="6">S-adenosyl-L-methionine-dependent methyltransferase</fullName>
        <ecNumber evidence="6">2.1.1.-</ecNumber>
    </recommendedName>
</protein>
<dbReference type="PANTHER" id="PTHR43619:SF2">
    <property type="entry name" value="S-ADENOSYL-L-METHIONINE-DEPENDENT METHYLTRANSFERASES SUPERFAMILY PROTEIN"/>
    <property type="match status" value="1"/>
</dbReference>
<dbReference type="STRING" id="1122247.GCA_000379865_01538"/>
<dbReference type="NCBIfam" id="TIGR00027">
    <property type="entry name" value="mthyl_TIGR00027"/>
    <property type="match status" value="1"/>
</dbReference>
<dbReference type="Proteomes" id="UP000006265">
    <property type="component" value="Unassembled WGS sequence"/>
</dbReference>
<dbReference type="Pfam" id="PF04072">
    <property type="entry name" value="LCM"/>
    <property type="match status" value="1"/>
</dbReference>
<keyword evidence="5 6" id="KW-0949">S-adenosyl-L-methionine</keyword>
<evidence type="ECO:0000313" key="8">
    <source>
        <dbReference type="EMBL" id="EKF25379.1"/>
    </source>
</evidence>
<dbReference type="AlphaFoldDB" id="K5BKS6"/>
<keyword evidence="3 6" id="KW-0489">Methyltransferase</keyword>
<dbReference type="EC" id="2.1.1.-" evidence="6"/>
<evidence type="ECO:0000256" key="5">
    <source>
        <dbReference type="ARBA" id="ARBA00022691"/>
    </source>
</evidence>
<dbReference type="SUPFAM" id="SSF53335">
    <property type="entry name" value="S-adenosyl-L-methionine-dependent methyltransferases"/>
    <property type="match status" value="1"/>
</dbReference>
<evidence type="ECO:0000313" key="9">
    <source>
        <dbReference type="Proteomes" id="UP000006265"/>
    </source>
</evidence>
<proteinExistence type="inferred from homology"/>
<evidence type="ECO:0000256" key="3">
    <source>
        <dbReference type="ARBA" id="ARBA00022603"/>
    </source>
</evidence>
<dbReference type="Gene3D" id="3.40.50.150">
    <property type="entry name" value="Vaccinia Virus protein VP39"/>
    <property type="match status" value="1"/>
</dbReference>
<name>K5BKS6_MYCHD</name>
<evidence type="ECO:0000256" key="2">
    <source>
        <dbReference type="ARBA" id="ARBA00008138"/>
    </source>
</evidence>
<sequence>MTTTPAARPRSTPPGPGRSRPERTAPCSPTRTRRCWSTPRWRAAGRCRPRRPPRGSPSTPGRAPLPRPGALPAAAAAARIRSTAHYAAARTKWFDEFFIAAGAHGIRQAVNLGCGLDARAWRLPWVEDTVVYEIDRPTVLAFKAETLRAEPPAARWVAVPVDPAGDWPQALRDAGFDPAQPTAWAAEDLDPAPLLGAVTELSAPDSRIGVQASAPDVERWLSGHGWEVSGTAAEELLLRYHRCPEPGAPQSVPPALFVEGRFTG</sequence>
<dbReference type="GO" id="GO:0032259">
    <property type="term" value="P:methylation"/>
    <property type="evidence" value="ECO:0007669"/>
    <property type="project" value="UniProtKB-KW"/>
</dbReference>
<dbReference type="PATRIC" id="fig|1122247.3.peg.592"/>
<accession>K5BKS6</accession>
<gene>
    <name evidence="8" type="ORF">C731_0616</name>
</gene>
<dbReference type="eggNOG" id="COG3315">
    <property type="taxonomic scope" value="Bacteria"/>
</dbReference>